<dbReference type="GO" id="GO:0005743">
    <property type="term" value="C:mitochondrial inner membrane"/>
    <property type="evidence" value="ECO:0007669"/>
    <property type="project" value="TreeGrafter"/>
</dbReference>
<keyword evidence="5 7" id="KW-0472">Membrane</keyword>
<evidence type="ECO:0000256" key="1">
    <source>
        <dbReference type="ARBA" id="ARBA00004141"/>
    </source>
</evidence>
<name>F0X7F6_GROCL</name>
<evidence type="ECO:0000256" key="6">
    <source>
        <dbReference type="SAM" id="MobiDB-lite"/>
    </source>
</evidence>
<dbReference type="InterPro" id="IPR001708">
    <property type="entry name" value="YidC/ALB3/OXA1/COX18"/>
</dbReference>
<feature type="region of interest" description="Disordered" evidence="6">
    <location>
        <begin position="419"/>
        <end position="438"/>
    </location>
</feature>
<accession>F0X7F6</accession>
<comment type="similarity">
    <text evidence="2">Belongs to the OXA1/ALB3/YidC family.</text>
</comment>
<dbReference type="RefSeq" id="XP_014176043.1">
    <property type="nucleotide sequence ID" value="XM_014320568.1"/>
</dbReference>
<feature type="region of interest" description="Disordered" evidence="6">
    <location>
        <begin position="171"/>
        <end position="194"/>
    </location>
</feature>
<dbReference type="HOGENOM" id="CLU_029282_1_1_1"/>
<dbReference type="OrthoDB" id="2148490at2759"/>
<dbReference type="Proteomes" id="UP000007796">
    <property type="component" value="Unassembled WGS sequence"/>
</dbReference>
<dbReference type="GO" id="GO:0033617">
    <property type="term" value="P:mitochondrial respiratory chain complex IV assembly"/>
    <property type="evidence" value="ECO:0007669"/>
    <property type="project" value="TreeGrafter"/>
</dbReference>
<dbReference type="InParanoid" id="F0X7F6"/>
<comment type="subcellular location">
    <subcellularLocation>
        <location evidence="1">Membrane</location>
        <topology evidence="1">Multi-pass membrane protein</topology>
    </subcellularLocation>
</comment>
<protein>
    <recommendedName>
        <fullName evidence="10">Mitochondrial export translocase</fullName>
    </recommendedName>
</protein>
<evidence type="ECO:0008006" key="10">
    <source>
        <dbReference type="Google" id="ProtNLM"/>
    </source>
</evidence>
<sequence length="438" mass="46985">MSTTMPLLPQGVQGGRGLRAIQRATSKWLLHSTAVATRPAMVPRQQQHPHLISITSALTRHGLVGHHGKRTPSSREFGRMQTTHRSPPVRSFHLSSAAVLVSAPVNATEALIGQLHMVTQAPWFVVLPLVALGVNLVFRLPFSAHARGLAQRRAGLAPLLQAWAAEHAKTVHQERRQAGGSSDAATTATPDGEAMKRYRRTARQVYRRFGLQQWKLYGSLAAMPPWLVVIEAIRRMCGAPVGLLGLILRRGADGEVAAATETAESTVAGAAAAAQTDAVLSALPSTLEPSLTTGGCLWFPDLTVADPYHVLPLALSAMLIANVLPATDAGRRALFGLGPQSSSSPVGGTAQVTTEGAFGRGLQRTLLIMSASIGFVTMHFPAAIHLYWLSSAATSFVITRSLRKARPLPERNIKPANKIDFPWIRPPRPAQREKSDSV</sequence>
<evidence type="ECO:0000256" key="2">
    <source>
        <dbReference type="ARBA" id="ARBA00009877"/>
    </source>
</evidence>
<dbReference type="GO" id="GO:0032979">
    <property type="term" value="P:protein insertion into mitochondrial inner membrane from matrix"/>
    <property type="evidence" value="ECO:0007669"/>
    <property type="project" value="TreeGrafter"/>
</dbReference>
<gene>
    <name evidence="8" type="ORF">CMQ_6882</name>
</gene>
<evidence type="ECO:0000256" key="7">
    <source>
        <dbReference type="SAM" id="Phobius"/>
    </source>
</evidence>
<dbReference type="eggNOG" id="KOG1239">
    <property type="taxonomic scope" value="Eukaryota"/>
</dbReference>
<dbReference type="GeneID" id="25980364"/>
<feature type="region of interest" description="Disordered" evidence="6">
    <location>
        <begin position="64"/>
        <end position="88"/>
    </location>
</feature>
<dbReference type="GO" id="GO:0032977">
    <property type="term" value="F:membrane insertase activity"/>
    <property type="evidence" value="ECO:0007669"/>
    <property type="project" value="InterPro"/>
</dbReference>
<evidence type="ECO:0000313" key="8">
    <source>
        <dbReference type="EMBL" id="EFX06561.1"/>
    </source>
</evidence>
<dbReference type="EMBL" id="GL629729">
    <property type="protein sequence ID" value="EFX06561.1"/>
    <property type="molecule type" value="Genomic_DNA"/>
</dbReference>
<evidence type="ECO:0000256" key="4">
    <source>
        <dbReference type="ARBA" id="ARBA00022989"/>
    </source>
</evidence>
<evidence type="ECO:0000313" key="9">
    <source>
        <dbReference type="Proteomes" id="UP000007796"/>
    </source>
</evidence>
<feature type="transmembrane region" description="Helical" evidence="7">
    <location>
        <begin position="121"/>
        <end position="142"/>
    </location>
</feature>
<proteinExistence type="inferred from homology"/>
<keyword evidence="9" id="KW-1185">Reference proteome</keyword>
<dbReference type="PANTHER" id="PTHR12428:SF65">
    <property type="entry name" value="CYTOCHROME C OXIDASE ASSEMBLY PROTEIN COX18, MITOCHONDRIAL"/>
    <property type="match status" value="1"/>
</dbReference>
<keyword evidence="4 7" id="KW-1133">Transmembrane helix</keyword>
<dbReference type="PANTHER" id="PTHR12428">
    <property type="entry name" value="OXA1"/>
    <property type="match status" value="1"/>
</dbReference>
<organism evidence="9">
    <name type="scientific">Grosmannia clavigera (strain kw1407 / UAMH 11150)</name>
    <name type="common">Blue stain fungus</name>
    <name type="synonym">Graphiocladiella clavigera</name>
    <dbReference type="NCBI Taxonomy" id="655863"/>
    <lineage>
        <taxon>Eukaryota</taxon>
        <taxon>Fungi</taxon>
        <taxon>Dikarya</taxon>
        <taxon>Ascomycota</taxon>
        <taxon>Pezizomycotina</taxon>
        <taxon>Sordariomycetes</taxon>
        <taxon>Sordariomycetidae</taxon>
        <taxon>Ophiostomatales</taxon>
        <taxon>Ophiostomataceae</taxon>
        <taxon>Leptographium</taxon>
    </lineage>
</organism>
<feature type="transmembrane region" description="Helical" evidence="7">
    <location>
        <begin position="366"/>
        <end position="388"/>
    </location>
</feature>
<evidence type="ECO:0000256" key="5">
    <source>
        <dbReference type="ARBA" id="ARBA00023136"/>
    </source>
</evidence>
<reference evidence="8 9" key="1">
    <citation type="journal article" date="2011" name="Proc. Natl. Acad. Sci. U.S.A.">
        <title>Genome and transcriptome analyses of the mountain pine beetle-fungal symbiont Grosmannia clavigera, a lodgepole pine pathogen.</title>
        <authorList>
            <person name="DiGuistini S."/>
            <person name="Wang Y."/>
            <person name="Liao N.Y."/>
            <person name="Taylor G."/>
            <person name="Tanguay P."/>
            <person name="Feau N."/>
            <person name="Henrissat B."/>
            <person name="Chan S.K."/>
            <person name="Hesse-Orce U."/>
            <person name="Alamouti S.M."/>
            <person name="Tsui C.K.M."/>
            <person name="Docking R.T."/>
            <person name="Levasseur A."/>
            <person name="Haridas S."/>
            <person name="Robertson G."/>
            <person name="Birol I."/>
            <person name="Holt R.A."/>
            <person name="Marra M.A."/>
            <person name="Hamelin R.C."/>
            <person name="Hirst M."/>
            <person name="Jones S.J.M."/>
            <person name="Bohlmann J."/>
            <person name="Breuil C."/>
        </authorList>
    </citation>
    <scope>NUCLEOTIDE SEQUENCE [LARGE SCALE GENOMIC DNA]</scope>
    <source>
        <strain evidence="9">kw1407 / UAMH 11150</strain>
    </source>
</reference>
<evidence type="ECO:0000256" key="3">
    <source>
        <dbReference type="ARBA" id="ARBA00022692"/>
    </source>
</evidence>
<dbReference type="AlphaFoldDB" id="F0X7F6"/>
<keyword evidence="3 7" id="KW-0812">Transmembrane</keyword>
<dbReference type="STRING" id="655863.F0X7F6"/>